<accession>A0A024UH11</accession>
<dbReference type="SMART" id="SM00326">
    <property type="entry name" value="SH3"/>
    <property type="match status" value="2"/>
</dbReference>
<evidence type="ECO:0000256" key="2">
    <source>
        <dbReference type="ARBA" id="ARBA00022443"/>
    </source>
</evidence>
<dbReference type="PANTHER" id="PTHR14167">
    <property type="entry name" value="SH3 DOMAIN-CONTAINING"/>
    <property type="match status" value="1"/>
</dbReference>
<dbReference type="STRING" id="157072.A0A024UH11"/>
<dbReference type="VEuPathDB" id="FungiDB:H310_03228"/>
<comment type="subcellular location">
    <subcellularLocation>
        <location evidence="1">Membrane</location>
        <topology evidence="1">Peripheral membrane protein</topology>
    </subcellularLocation>
</comment>
<evidence type="ECO:0000256" key="7">
    <source>
        <dbReference type="SAM" id="MobiDB-lite"/>
    </source>
</evidence>
<keyword evidence="4" id="KW-0472">Membrane</keyword>
<evidence type="ECO:0000256" key="4">
    <source>
        <dbReference type="ARBA" id="ARBA00023136"/>
    </source>
</evidence>
<dbReference type="PROSITE" id="PS50002">
    <property type="entry name" value="SH3"/>
    <property type="match status" value="2"/>
</dbReference>
<dbReference type="RefSeq" id="XP_008865242.1">
    <property type="nucleotide sequence ID" value="XM_008867020.1"/>
</dbReference>
<gene>
    <name evidence="9" type="ORF">H310_03228</name>
</gene>
<feature type="region of interest" description="Disordered" evidence="7">
    <location>
        <begin position="550"/>
        <end position="569"/>
    </location>
</feature>
<protein>
    <recommendedName>
        <fullName evidence="8">SH3 domain-containing protein</fullName>
    </recommendedName>
</protein>
<name>A0A024UH11_9STRA</name>
<feature type="compositionally biased region" description="Polar residues" evidence="7">
    <location>
        <begin position="160"/>
        <end position="171"/>
    </location>
</feature>
<evidence type="ECO:0000256" key="3">
    <source>
        <dbReference type="ARBA" id="ARBA00023054"/>
    </source>
</evidence>
<feature type="domain" description="SH3" evidence="8">
    <location>
        <begin position="7"/>
        <end position="69"/>
    </location>
</feature>
<sequence>MPPRSSTATIKATALYNYTPDEPDELELRQGDVVYVTHEQDDGWCQGFLESNPSQVGLFPSNYIRSVNLPPPSTISALPPSHLPPYRPTAKPKPQKIARRAKATFDYVPREPDELALRAGNVVVIVENLEDGWCRGYLSSDPDHHEGLFPTSYVDMQEDSWTTSADPSSTALALDDTSDGEDPHWRNKLAAASSSSGIAAPRETSASLEVNETEPGHYDDQGNYILPDGGFYSPDGSFFPHIDDPSTTPVGYYDADGHYITDTGYFDLQGCFHANTPKESSKTKSSSIGSVVKLKQALKRAKANADAAHAARLEAEAQMHRELDARRRLERDAAIRVQRERDHEAQTKMIQQSIQDQIQKQLQGVATSNAALRQRTPSTNESVHHIQRWYRRESTRRRKRRDVAATRIQKCGRVYVTNRRCRQMAAASRPLRATSLAARPLTPQRAAIRIQMRGRLYVSRCRQDYPVRRVEASGRDVAVRRVQRVWHVYKCKQRVRQVAAVARRKQTYAAKTSQRQNEAERNAARILQRVWHIYRGRQRVQEVVEVVRQRKHHRHTTKPSNQRHEWRPMHHKAARTVQKFWHVFRCRQRLRDVVAFVRQNPRQSKKHVITATSWTVVHRTAACRLQRFWHVYRGRMRLYAAIARGLKKNTMSEKGKARPAPTMNPRVKAIKPPFTQRQQQAARRLQRFWRVYLCRLHLLEVVAEVRRRRRQRHAIPRNPVPVRPPRWASHSTPSLHSDSPSSSSVAVLPIFTTDVAQISQLATLIANSVNVELTKRMRAHDLQLDRLVSSVGHLQKAIEKHNGSLERVFAAQDRPPPPMELKNTLSSVLLPAVVPKSIYNGTSITTNATVTPAITTGLYYNSSPTKMQQLRPLKGPSKLPRHTVRTSKLPVLRSPTKARTRWPSSKLK</sequence>
<dbReference type="GeneID" id="20080278"/>
<feature type="region of interest" description="Disordered" evidence="7">
    <location>
        <begin position="716"/>
        <end position="742"/>
    </location>
</feature>
<evidence type="ECO:0000256" key="5">
    <source>
        <dbReference type="PROSITE-ProRule" id="PRU00192"/>
    </source>
</evidence>
<dbReference type="Pfam" id="PF14604">
    <property type="entry name" value="SH3_9"/>
    <property type="match status" value="2"/>
</dbReference>
<proteinExistence type="predicted"/>
<feature type="compositionally biased region" description="Low complexity" evidence="7">
    <location>
        <begin position="190"/>
        <end position="200"/>
    </location>
</feature>
<organism evidence="9">
    <name type="scientific">Aphanomyces invadans</name>
    <dbReference type="NCBI Taxonomy" id="157072"/>
    <lineage>
        <taxon>Eukaryota</taxon>
        <taxon>Sar</taxon>
        <taxon>Stramenopiles</taxon>
        <taxon>Oomycota</taxon>
        <taxon>Saprolegniomycetes</taxon>
        <taxon>Saprolegniales</taxon>
        <taxon>Verrucalvaceae</taxon>
        <taxon>Aphanomyces</taxon>
    </lineage>
</organism>
<dbReference type="AlphaFoldDB" id="A0A024UH11"/>
<feature type="region of interest" description="Disordered" evidence="7">
    <location>
        <begin position="160"/>
        <end position="218"/>
    </location>
</feature>
<dbReference type="eggNOG" id="KOG4348">
    <property type="taxonomic scope" value="Eukaryota"/>
</dbReference>
<dbReference type="CDD" id="cd00174">
    <property type="entry name" value="SH3"/>
    <property type="match status" value="2"/>
</dbReference>
<dbReference type="EMBL" id="KI913956">
    <property type="protein sequence ID" value="ETW05465.1"/>
    <property type="molecule type" value="Genomic_DNA"/>
</dbReference>
<reference evidence="9" key="1">
    <citation type="submission" date="2013-12" db="EMBL/GenBank/DDBJ databases">
        <title>The Genome Sequence of Aphanomyces invadans NJM9701.</title>
        <authorList>
            <consortium name="The Broad Institute Genomics Platform"/>
            <person name="Russ C."/>
            <person name="Tyler B."/>
            <person name="van West P."/>
            <person name="Dieguez-Uribeondo J."/>
            <person name="Young S.K."/>
            <person name="Zeng Q."/>
            <person name="Gargeya S."/>
            <person name="Fitzgerald M."/>
            <person name="Abouelleil A."/>
            <person name="Alvarado L."/>
            <person name="Chapman S.B."/>
            <person name="Gainer-Dewar J."/>
            <person name="Goldberg J."/>
            <person name="Griggs A."/>
            <person name="Gujja S."/>
            <person name="Hansen M."/>
            <person name="Howarth C."/>
            <person name="Imamovic A."/>
            <person name="Ireland A."/>
            <person name="Larimer J."/>
            <person name="McCowan C."/>
            <person name="Murphy C."/>
            <person name="Pearson M."/>
            <person name="Poon T.W."/>
            <person name="Priest M."/>
            <person name="Roberts A."/>
            <person name="Saif S."/>
            <person name="Shea T."/>
            <person name="Sykes S."/>
            <person name="Wortman J."/>
            <person name="Nusbaum C."/>
            <person name="Birren B."/>
        </authorList>
    </citation>
    <scope>NUCLEOTIDE SEQUENCE [LARGE SCALE GENOMIC DNA]</scope>
    <source>
        <strain evidence="9">NJM9701</strain>
    </source>
</reference>
<feature type="region of interest" description="Disordered" evidence="7">
    <location>
        <begin position="76"/>
        <end position="95"/>
    </location>
</feature>
<feature type="region of interest" description="Disordered" evidence="7">
    <location>
        <begin position="871"/>
        <end position="908"/>
    </location>
</feature>
<evidence type="ECO:0000256" key="6">
    <source>
        <dbReference type="SAM" id="Coils"/>
    </source>
</evidence>
<dbReference type="PANTHER" id="PTHR14167:SF81">
    <property type="entry name" value="ENDOPHILIN-A"/>
    <property type="match status" value="1"/>
</dbReference>
<evidence type="ECO:0000313" key="9">
    <source>
        <dbReference type="EMBL" id="ETW05465.1"/>
    </source>
</evidence>
<keyword evidence="3 6" id="KW-0175">Coiled coil</keyword>
<evidence type="ECO:0000259" key="8">
    <source>
        <dbReference type="PROSITE" id="PS50002"/>
    </source>
</evidence>
<dbReference type="Gene3D" id="2.30.30.40">
    <property type="entry name" value="SH3 Domains"/>
    <property type="match status" value="2"/>
</dbReference>
<dbReference type="InterPro" id="IPR001452">
    <property type="entry name" value="SH3_domain"/>
</dbReference>
<feature type="compositionally biased region" description="Low complexity" evidence="7">
    <location>
        <begin position="725"/>
        <end position="742"/>
    </location>
</feature>
<feature type="domain" description="SH3" evidence="8">
    <location>
        <begin position="96"/>
        <end position="159"/>
    </location>
</feature>
<feature type="coiled-coil region" evidence="6">
    <location>
        <begin position="291"/>
        <end position="332"/>
    </location>
</feature>
<keyword evidence="2 5" id="KW-0728">SH3 domain</keyword>
<dbReference type="InterPro" id="IPR050384">
    <property type="entry name" value="Endophilin_SH3RF"/>
</dbReference>
<dbReference type="InterPro" id="IPR036028">
    <property type="entry name" value="SH3-like_dom_sf"/>
</dbReference>
<dbReference type="SUPFAM" id="SSF50044">
    <property type="entry name" value="SH3-domain"/>
    <property type="match status" value="2"/>
</dbReference>
<evidence type="ECO:0000256" key="1">
    <source>
        <dbReference type="ARBA" id="ARBA00004170"/>
    </source>
</evidence>
<dbReference type="PRINTS" id="PR00452">
    <property type="entry name" value="SH3DOMAIN"/>
</dbReference>
<dbReference type="OrthoDB" id="79678at2759"/>